<protein>
    <recommendedName>
        <fullName evidence="2">ATPase AAA-type core domain-containing protein</fullName>
    </recommendedName>
</protein>
<name>X0V1A3_9ZZZZ</name>
<dbReference type="AlphaFoldDB" id="X0V1A3"/>
<reference evidence="1" key="1">
    <citation type="journal article" date="2014" name="Front. Microbiol.">
        <title>High frequency of phylogenetically diverse reductive dehalogenase-homologous genes in deep subseafloor sedimentary metagenomes.</title>
        <authorList>
            <person name="Kawai M."/>
            <person name="Futagami T."/>
            <person name="Toyoda A."/>
            <person name="Takaki Y."/>
            <person name="Nishi S."/>
            <person name="Hori S."/>
            <person name="Arai W."/>
            <person name="Tsubouchi T."/>
            <person name="Morono Y."/>
            <person name="Uchiyama I."/>
            <person name="Ito T."/>
            <person name="Fujiyama A."/>
            <person name="Inagaki F."/>
            <person name="Takami H."/>
        </authorList>
    </citation>
    <scope>NUCLEOTIDE SEQUENCE</scope>
    <source>
        <strain evidence="1">Expedition CK06-06</strain>
    </source>
</reference>
<feature type="non-terminal residue" evidence="1">
    <location>
        <position position="67"/>
    </location>
</feature>
<evidence type="ECO:0008006" key="2">
    <source>
        <dbReference type="Google" id="ProtNLM"/>
    </source>
</evidence>
<accession>X0V1A3</accession>
<gene>
    <name evidence="1" type="ORF">S01H1_29994</name>
</gene>
<evidence type="ECO:0000313" key="1">
    <source>
        <dbReference type="EMBL" id="GAF94425.1"/>
    </source>
</evidence>
<dbReference type="Gene3D" id="3.40.50.300">
    <property type="entry name" value="P-loop containing nucleotide triphosphate hydrolases"/>
    <property type="match status" value="1"/>
</dbReference>
<organism evidence="1">
    <name type="scientific">marine sediment metagenome</name>
    <dbReference type="NCBI Taxonomy" id="412755"/>
    <lineage>
        <taxon>unclassified sequences</taxon>
        <taxon>metagenomes</taxon>
        <taxon>ecological metagenomes</taxon>
    </lineage>
</organism>
<sequence>MTNKKLILTVGLPRSGKTTWARKQGIPMVNPDSIRLALHGKAFIEEAEPMIWTIAKYMVRALFIAGH</sequence>
<proteinExistence type="predicted"/>
<dbReference type="SUPFAM" id="SSF52540">
    <property type="entry name" value="P-loop containing nucleoside triphosphate hydrolases"/>
    <property type="match status" value="1"/>
</dbReference>
<dbReference type="EMBL" id="BARS01018432">
    <property type="protein sequence ID" value="GAF94425.1"/>
    <property type="molecule type" value="Genomic_DNA"/>
</dbReference>
<comment type="caution">
    <text evidence="1">The sequence shown here is derived from an EMBL/GenBank/DDBJ whole genome shotgun (WGS) entry which is preliminary data.</text>
</comment>
<dbReference type="InterPro" id="IPR027417">
    <property type="entry name" value="P-loop_NTPase"/>
</dbReference>